<dbReference type="Gene3D" id="3.40.50.720">
    <property type="entry name" value="NAD(P)-binding Rossmann-like Domain"/>
    <property type="match status" value="1"/>
</dbReference>
<dbReference type="PANTHER" id="PTHR43245">
    <property type="entry name" value="BIFUNCTIONAL POLYMYXIN RESISTANCE PROTEIN ARNA"/>
    <property type="match status" value="1"/>
</dbReference>
<feature type="domain" description="Thioester reductase (TE)" evidence="1">
    <location>
        <begin position="9"/>
        <end position="239"/>
    </location>
</feature>
<accession>A0A6J7IFT4</accession>
<dbReference type="SUPFAM" id="SSF51735">
    <property type="entry name" value="NAD(P)-binding Rossmann-fold domains"/>
    <property type="match status" value="1"/>
</dbReference>
<protein>
    <submittedName>
        <fullName evidence="2">Unannotated protein</fullName>
    </submittedName>
</protein>
<name>A0A6J7IFT4_9ZZZZ</name>
<dbReference type="PANTHER" id="PTHR43245:SF51">
    <property type="entry name" value="SHORT CHAIN DEHYDROGENASE_REDUCTASE FAMILY 42E, MEMBER 2"/>
    <property type="match status" value="1"/>
</dbReference>
<dbReference type="CDD" id="cd05263">
    <property type="entry name" value="MupV_like_SDR_e"/>
    <property type="match status" value="1"/>
</dbReference>
<gene>
    <name evidence="2" type="ORF">UFOPK3564_02323</name>
</gene>
<proteinExistence type="predicted"/>
<dbReference type="AlphaFoldDB" id="A0A6J7IFT4"/>
<dbReference type="Pfam" id="PF07993">
    <property type="entry name" value="NAD_binding_4"/>
    <property type="match status" value="1"/>
</dbReference>
<reference evidence="2" key="1">
    <citation type="submission" date="2020-05" db="EMBL/GenBank/DDBJ databases">
        <authorList>
            <person name="Chiriac C."/>
            <person name="Salcher M."/>
            <person name="Ghai R."/>
            <person name="Kavagutti S V."/>
        </authorList>
    </citation>
    <scope>NUCLEOTIDE SEQUENCE</scope>
</reference>
<dbReference type="InterPro" id="IPR013120">
    <property type="entry name" value="FAR_NAD-bd"/>
</dbReference>
<sequence>MAARTILFTGFPGFIGARLIPLLLDQDRDATVVALVEPRMVEKATAVASELGTGDRLRIQPGDITAPHLGLSESDWRRLAEDTVAVHHLAAVYDLAVPLAIAERVNVEGTQNVIDFCRACSRLERHNYVSTAYVAGLRGGTVREADLWAGQSFKNHYESTKFAAEVLVRASMDEIPTTIYRPGIVVGDSRTGVTQKFDGPYYLLRTIQAAVGRHSPIVQPGGMTAPFNVVPVDFVIDAIVTGAGDPDFAGETLHLVDPDPITASDLYARMCRAYADRAPAFKLPWGMVDQSLRLSLMRHLLGGTPRESLIYLNHQVRYDTSRATELLGRHGVTCPPASTYVGPMVAFFREHEDDPAFAPLKK</sequence>
<evidence type="ECO:0000313" key="2">
    <source>
        <dbReference type="EMBL" id="CAB4930083.1"/>
    </source>
</evidence>
<organism evidence="2">
    <name type="scientific">freshwater metagenome</name>
    <dbReference type="NCBI Taxonomy" id="449393"/>
    <lineage>
        <taxon>unclassified sequences</taxon>
        <taxon>metagenomes</taxon>
        <taxon>ecological metagenomes</taxon>
    </lineage>
</organism>
<dbReference type="InterPro" id="IPR050177">
    <property type="entry name" value="Lipid_A_modif_metabolic_enz"/>
</dbReference>
<dbReference type="InterPro" id="IPR036291">
    <property type="entry name" value="NAD(P)-bd_dom_sf"/>
</dbReference>
<evidence type="ECO:0000259" key="1">
    <source>
        <dbReference type="Pfam" id="PF07993"/>
    </source>
</evidence>
<dbReference type="EMBL" id="CAFBMK010000157">
    <property type="protein sequence ID" value="CAB4930083.1"/>
    <property type="molecule type" value="Genomic_DNA"/>
</dbReference>